<name>A0A1H1BD59_9MICO</name>
<dbReference type="RefSeq" id="WP_010156339.1">
    <property type="nucleotide sequence ID" value="NZ_FNKB01000002.1"/>
</dbReference>
<evidence type="ECO:0000313" key="3">
    <source>
        <dbReference type="Proteomes" id="UP000182690"/>
    </source>
</evidence>
<evidence type="ECO:0000256" key="1">
    <source>
        <dbReference type="SAM" id="SignalP"/>
    </source>
</evidence>
<proteinExistence type="predicted"/>
<feature type="signal peptide" evidence="1">
    <location>
        <begin position="1"/>
        <end position="29"/>
    </location>
</feature>
<dbReference type="AlphaFoldDB" id="A0A1H1BD59"/>
<dbReference type="eggNOG" id="ENOG5032F0H">
    <property type="taxonomic scope" value="Bacteria"/>
</dbReference>
<dbReference type="OrthoDB" id="5146556at2"/>
<dbReference type="Proteomes" id="UP000182690">
    <property type="component" value="Unassembled WGS sequence"/>
</dbReference>
<keyword evidence="1" id="KW-0732">Signal</keyword>
<accession>A0A1H1BD59</accession>
<sequence>MEIASTVHGKRRVLLAGGALLAAAGLVTAAAFSDFANLNLGNGTDGGGIGGTESRFNIQVVGTDDAGVPVAGTWQEADTPEGVNIAIPGADLITPGDTISVEIPFRNESPRLGADINFSLQDRPGFTSDDAMASALRYSVALGDTVIADGVTQAEVADLDLGVYESGAEGVLKVSVALPDQGSADANNALQGQTSYVQANFDATSVQP</sequence>
<organism evidence="2 3">
    <name type="scientific">Leucobacter chromiiresistens</name>
    <dbReference type="NCBI Taxonomy" id="1079994"/>
    <lineage>
        <taxon>Bacteria</taxon>
        <taxon>Bacillati</taxon>
        <taxon>Actinomycetota</taxon>
        <taxon>Actinomycetes</taxon>
        <taxon>Micrococcales</taxon>
        <taxon>Microbacteriaceae</taxon>
        <taxon>Leucobacter</taxon>
    </lineage>
</organism>
<protein>
    <recommendedName>
        <fullName evidence="4">Alternate signal-mediated exported protein, RER_14450 family</fullName>
    </recommendedName>
</protein>
<dbReference type="STRING" id="1079994.SAMN04488565_2745"/>
<evidence type="ECO:0000313" key="2">
    <source>
        <dbReference type="EMBL" id="SDQ49859.1"/>
    </source>
</evidence>
<dbReference type="EMBL" id="FNKB01000002">
    <property type="protein sequence ID" value="SDQ49859.1"/>
    <property type="molecule type" value="Genomic_DNA"/>
</dbReference>
<reference evidence="2 3" key="1">
    <citation type="submission" date="2016-10" db="EMBL/GenBank/DDBJ databases">
        <authorList>
            <person name="de Groot N.N."/>
        </authorList>
    </citation>
    <scope>NUCLEOTIDE SEQUENCE [LARGE SCALE GENOMIC DNA]</scope>
    <source>
        <strain evidence="2 3">DSM 22788</strain>
    </source>
</reference>
<feature type="chain" id="PRO_5039625998" description="Alternate signal-mediated exported protein, RER_14450 family" evidence="1">
    <location>
        <begin position="30"/>
        <end position="208"/>
    </location>
</feature>
<evidence type="ECO:0008006" key="4">
    <source>
        <dbReference type="Google" id="ProtNLM"/>
    </source>
</evidence>
<gene>
    <name evidence="2" type="ORF">SAMN04488565_2745</name>
</gene>